<evidence type="ECO:0000256" key="2">
    <source>
        <dbReference type="PROSITE-ProRule" id="PRU00339"/>
    </source>
</evidence>
<dbReference type="Proteomes" id="UP000254508">
    <property type="component" value="Chromosome"/>
</dbReference>
<feature type="domain" description="Outer membrane protein beta-barrel" evidence="3">
    <location>
        <begin position="225"/>
        <end position="427"/>
    </location>
</feature>
<protein>
    <recommendedName>
        <fullName evidence="3">Outer membrane protein beta-barrel domain-containing protein</fullName>
    </recommendedName>
</protein>
<dbReference type="InterPro" id="IPR023614">
    <property type="entry name" value="Porin_dom_sf"/>
</dbReference>
<accession>A0A345YIA4</accession>
<organism evidence="4 5">
    <name type="scientific">Erythrobacter aureus</name>
    <dbReference type="NCBI Taxonomy" id="2182384"/>
    <lineage>
        <taxon>Bacteria</taxon>
        <taxon>Pseudomonadati</taxon>
        <taxon>Pseudomonadota</taxon>
        <taxon>Alphaproteobacteria</taxon>
        <taxon>Sphingomonadales</taxon>
        <taxon>Erythrobacteraceae</taxon>
        <taxon>Erythrobacter/Porphyrobacter group</taxon>
        <taxon>Erythrobacter</taxon>
    </lineage>
</organism>
<dbReference type="SUPFAM" id="SSF48452">
    <property type="entry name" value="TPR-like"/>
    <property type="match status" value="1"/>
</dbReference>
<dbReference type="InterPro" id="IPR019734">
    <property type="entry name" value="TPR_rpt"/>
</dbReference>
<feature type="repeat" description="TPR" evidence="2">
    <location>
        <begin position="50"/>
        <end position="83"/>
    </location>
</feature>
<dbReference type="InterPro" id="IPR011990">
    <property type="entry name" value="TPR-like_helical_dom_sf"/>
</dbReference>
<dbReference type="KEGG" id="err:DVR09_13115"/>
<dbReference type="EMBL" id="CP031357">
    <property type="protein sequence ID" value="AXK43656.1"/>
    <property type="molecule type" value="Genomic_DNA"/>
</dbReference>
<dbReference type="InterPro" id="IPR011250">
    <property type="entry name" value="OMP/PagP_B-barrel"/>
</dbReference>
<sequence>MAMSAAAVPGTLTAQTDETVRLAQVELEAGEPDAAYTRLAAQAGARAGDPAFDFLLGVAAIETGRYGEAIIALQRVLAIQPGNAPARAELARAYAMAGDIDTAREEFNTVVADPSVPDPVRQRFSRLVRDYDRQRGEDGAVVTGFIDVEMGYDSNINAATDDATIILPLFAFLGPATLNPAARARDEAFYQLQGGVSVDVPLGRQTRLFASALGNWRDNLDSGFADQFSVTGTAGISHTFASGNVASLSGQAQRFVIDGDGFRAAFGIIGRYAIRSRRNEAVAISGQYFRLDYDGDPLREADRFAGSITYAGRHLYGGIGGGKEETVRARADHLSFGFFNAQLGLEYPVSQRVSLLAGAGVEYRDHDGQDPLFLIGRKDWRIDLSLGLRAYLSDRVSIRPRVTYTHNDTNIALYEYDRWTAGLGLRFEF</sequence>
<proteinExistence type="predicted"/>
<dbReference type="Gene3D" id="1.25.40.10">
    <property type="entry name" value="Tetratricopeptide repeat domain"/>
    <property type="match status" value="1"/>
</dbReference>
<dbReference type="AlphaFoldDB" id="A0A345YIA4"/>
<keyword evidence="2" id="KW-0802">TPR repeat</keyword>
<dbReference type="PROSITE" id="PS50005">
    <property type="entry name" value="TPR"/>
    <property type="match status" value="1"/>
</dbReference>
<evidence type="ECO:0000256" key="1">
    <source>
        <dbReference type="ARBA" id="ARBA00022729"/>
    </source>
</evidence>
<evidence type="ECO:0000313" key="4">
    <source>
        <dbReference type="EMBL" id="AXK43656.1"/>
    </source>
</evidence>
<dbReference type="Pfam" id="PF13505">
    <property type="entry name" value="OMP_b-brl"/>
    <property type="match status" value="1"/>
</dbReference>
<keyword evidence="1" id="KW-0732">Signal</keyword>
<dbReference type="InterPro" id="IPR027385">
    <property type="entry name" value="Beta-barrel_OMP"/>
</dbReference>
<evidence type="ECO:0000259" key="3">
    <source>
        <dbReference type="Pfam" id="PF13505"/>
    </source>
</evidence>
<dbReference type="OrthoDB" id="6116449at2"/>
<gene>
    <name evidence="4" type="ORF">DVR09_13115</name>
</gene>
<evidence type="ECO:0000313" key="5">
    <source>
        <dbReference type="Proteomes" id="UP000254508"/>
    </source>
</evidence>
<reference evidence="5" key="1">
    <citation type="submission" date="2018-07" db="EMBL/GenBank/DDBJ databases">
        <title>Genome sequence of Erythrobacter strain YH-07, an antagonistic bacterium isolated from Yellow Sea.</title>
        <authorList>
            <person name="Tang T."/>
            <person name="Liu Q."/>
            <person name="Sun X."/>
        </authorList>
    </citation>
    <scope>NUCLEOTIDE SEQUENCE [LARGE SCALE GENOMIC DNA]</scope>
    <source>
        <strain evidence="5">YH-07</strain>
    </source>
</reference>
<dbReference type="SUPFAM" id="SSF56925">
    <property type="entry name" value="OMPA-like"/>
    <property type="match status" value="1"/>
</dbReference>
<name>A0A345YIA4_9SPHN</name>
<keyword evidence="5" id="KW-1185">Reference proteome</keyword>
<dbReference type="Gene3D" id="2.40.160.10">
    <property type="entry name" value="Porin"/>
    <property type="match status" value="1"/>
</dbReference>
<dbReference type="Pfam" id="PF14559">
    <property type="entry name" value="TPR_19"/>
    <property type="match status" value="1"/>
</dbReference>